<dbReference type="PROSITE" id="PS51257">
    <property type="entry name" value="PROKAR_LIPOPROTEIN"/>
    <property type="match status" value="1"/>
</dbReference>
<gene>
    <name evidence="2" type="ORF">GYA27_04280</name>
</gene>
<organism evidence="2 3">
    <name type="scientific">candidate division WWE3 bacterium</name>
    <dbReference type="NCBI Taxonomy" id="2053526"/>
    <lineage>
        <taxon>Bacteria</taxon>
        <taxon>Katanobacteria</taxon>
    </lineage>
</organism>
<dbReference type="EMBL" id="JAAZNL010000055">
    <property type="protein sequence ID" value="NMB70388.1"/>
    <property type="molecule type" value="Genomic_DNA"/>
</dbReference>
<feature type="signal peptide" evidence="1">
    <location>
        <begin position="1"/>
        <end position="24"/>
    </location>
</feature>
<proteinExistence type="predicted"/>
<dbReference type="Proteomes" id="UP000526033">
    <property type="component" value="Unassembled WGS sequence"/>
</dbReference>
<feature type="chain" id="PRO_5030922480" evidence="1">
    <location>
        <begin position="25"/>
        <end position="350"/>
    </location>
</feature>
<dbReference type="AlphaFoldDB" id="A0A7X9HH94"/>
<evidence type="ECO:0000256" key="1">
    <source>
        <dbReference type="SAM" id="SignalP"/>
    </source>
</evidence>
<reference evidence="2 3" key="1">
    <citation type="journal article" date="2020" name="Biotechnol. Biofuels">
        <title>New insights from the biogas microbiome by comprehensive genome-resolved metagenomics of nearly 1600 species originating from multiple anaerobic digesters.</title>
        <authorList>
            <person name="Campanaro S."/>
            <person name="Treu L."/>
            <person name="Rodriguez-R L.M."/>
            <person name="Kovalovszki A."/>
            <person name="Ziels R.M."/>
            <person name="Maus I."/>
            <person name="Zhu X."/>
            <person name="Kougias P.G."/>
            <person name="Basile A."/>
            <person name="Luo G."/>
            <person name="Schluter A."/>
            <person name="Konstantinidis K.T."/>
            <person name="Angelidaki I."/>
        </authorList>
    </citation>
    <scope>NUCLEOTIDE SEQUENCE [LARGE SCALE GENOMIC DNA]</scope>
    <source>
        <strain evidence="2">AS27yjCOA_165</strain>
    </source>
</reference>
<name>A0A7X9HH94_UNCKA</name>
<evidence type="ECO:0000313" key="3">
    <source>
        <dbReference type="Proteomes" id="UP000526033"/>
    </source>
</evidence>
<evidence type="ECO:0000313" key="2">
    <source>
        <dbReference type="EMBL" id="NMB70388.1"/>
    </source>
</evidence>
<accession>A0A7X9HH94</accession>
<comment type="caution">
    <text evidence="2">The sequence shown here is derived from an EMBL/GenBank/DDBJ whole genome shotgun (WGS) entry which is preliminary data.</text>
</comment>
<protein>
    <submittedName>
        <fullName evidence="2">Uncharacterized protein</fullName>
    </submittedName>
</protein>
<keyword evidence="1" id="KW-0732">Signal</keyword>
<sequence>MNEITRWILSIIFVALLALTGCDAADISSTEANQTVSGQQDNRLVTDPSQIQNYEAEIASQEAEDWAALQSQISVEALTAEDKARIDGALNGETTVSFNQGTLSWDGGLLDVNPNMNSIGQGNVAFVVPTLQLSPQAFQSLYEPFVRSPDATSLYAWESMFHWTGHMENRYALSANGAWFNNIVRGAMQGKGVIYELSGSDAVRHQFLFVTRVSANGGPSMPWAVILAENGAPITGYNTGLHEEVFTEKEATRFLGKILQRGYTQVQPSQLPSTITSVWGKDKNPPVIRYWIWSIAYQIELYARMAALSIAEAASALVNWAGSTITTPLFFIVPDCEFFYMPGMCGTIKS</sequence>